<dbReference type="AlphaFoldDB" id="A0A1V8TVF9"/>
<evidence type="ECO:0000313" key="2">
    <source>
        <dbReference type="Proteomes" id="UP000192596"/>
    </source>
</evidence>
<dbReference type="EMBL" id="NAJO01000001">
    <property type="protein sequence ID" value="OQO15339.1"/>
    <property type="molecule type" value="Genomic_DNA"/>
</dbReference>
<sequence>MVQHFPSLQRLELDVSTFYVCDRDHVARFSWARLQPDLPEEYFALHLLRDLDLGIEQMSFSSTGDGQVADPDVVIRVYNEDVVGGWESRRRAGTLRPAVRVSAADYETLGAFVHELLFLPHELAIVRLRGSEPFHLS</sequence>
<keyword evidence="2" id="KW-1185">Reference proteome</keyword>
<dbReference type="InParanoid" id="A0A1V8TVF9"/>
<evidence type="ECO:0000313" key="1">
    <source>
        <dbReference type="EMBL" id="OQO15339.1"/>
    </source>
</evidence>
<organism evidence="1 2">
    <name type="scientific">Cryoendolithus antarcticus</name>
    <dbReference type="NCBI Taxonomy" id="1507870"/>
    <lineage>
        <taxon>Eukaryota</taxon>
        <taxon>Fungi</taxon>
        <taxon>Dikarya</taxon>
        <taxon>Ascomycota</taxon>
        <taxon>Pezizomycotina</taxon>
        <taxon>Dothideomycetes</taxon>
        <taxon>Dothideomycetidae</taxon>
        <taxon>Cladosporiales</taxon>
        <taxon>Cladosporiaceae</taxon>
        <taxon>Cryoendolithus</taxon>
    </lineage>
</organism>
<proteinExistence type="predicted"/>
<gene>
    <name evidence="1" type="ORF">B0A48_00722</name>
</gene>
<comment type="caution">
    <text evidence="1">The sequence shown here is derived from an EMBL/GenBank/DDBJ whole genome shotgun (WGS) entry which is preliminary data.</text>
</comment>
<accession>A0A1V8TVF9</accession>
<protein>
    <submittedName>
        <fullName evidence="1">Uncharacterized protein</fullName>
    </submittedName>
</protein>
<name>A0A1V8TVF9_9PEZI</name>
<dbReference type="Proteomes" id="UP000192596">
    <property type="component" value="Unassembled WGS sequence"/>
</dbReference>
<reference evidence="2" key="1">
    <citation type="submission" date="2017-03" db="EMBL/GenBank/DDBJ databases">
        <title>Genomes of endolithic fungi from Antarctica.</title>
        <authorList>
            <person name="Coleine C."/>
            <person name="Masonjones S."/>
            <person name="Stajich J.E."/>
        </authorList>
    </citation>
    <scope>NUCLEOTIDE SEQUENCE [LARGE SCALE GENOMIC DNA]</scope>
    <source>
        <strain evidence="2">CCFEE 5527</strain>
    </source>
</reference>